<sequence length="104" mass="11943">MTASCSPSTTECCPLHHRLKYVSVGKYYAKFVEAENVKSKHPTNDCPDLFHSEKSVWFPGAGLENTNYNKQNTTPSLYKGQYKRTEGKKILIITIKDCYSWLQF</sequence>
<dbReference type="Proteomes" id="UP001444071">
    <property type="component" value="Unassembled WGS sequence"/>
</dbReference>
<organism evidence="1 2">
    <name type="scientific">Xenotaenia resolanae</name>
    <dbReference type="NCBI Taxonomy" id="208358"/>
    <lineage>
        <taxon>Eukaryota</taxon>
        <taxon>Metazoa</taxon>
        <taxon>Chordata</taxon>
        <taxon>Craniata</taxon>
        <taxon>Vertebrata</taxon>
        <taxon>Euteleostomi</taxon>
        <taxon>Actinopterygii</taxon>
        <taxon>Neopterygii</taxon>
        <taxon>Teleostei</taxon>
        <taxon>Neoteleostei</taxon>
        <taxon>Acanthomorphata</taxon>
        <taxon>Ovalentaria</taxon>
        <taxon>Atherinomorphae</taxon>
        <taxon>Cyprinodontiformes</taxon>
        <taxon>Goodeidae</taxon>
        <taxon>Xenotaenia</taxon>
    </lineage>
</organism>
<accession>A0ABV0WRJ7</accession>
<name>A0ABV0WRJ7_9TELE</name>
<evidence type="ECO:0000313" key="2">
    <source>
        <dbReference type="Proteomes" id="UP001444071"/>
    </source>
</evidence>
<gene>
    <name evidence="1" type="ORF">XENORESO_015159</name>
</gene>
<comment type="caution">
    <text evidence="1">The sequence shown here is derived from an EMBL/GenBank/DDBJ whole genome shotgun (WGS) entry which is preliminary data.</text>
</comment>
<dbReference type="EMBL" id="JAHRIM010064907">
    <property type="protein sequence ID" value="MEQ2272130.1"/>
    <property type="molecule type" value="Genomic_DNA"/>
</dbReference>
<protein>
    <submittedName>
        <fullName evidence="1">Uncharacterized protein</fullName>
    </submittedName>
</protein>
<proteinExistence type="predicted"/>
<keyword evidence="2" id="KW-1185">Reference proteome</keyword>
<reference evidence="1 2" key="1">
    <citation type="submission" date="2021-06" db="EMBL/GenBank/DDBJ databases">
        <authorList>
            <person name="Palmer J.M."/>
        </authorList>
    </citation>
    <scope>NUCLEOTIDE SEQUENCE [LARGE SCALE GENOMIC DNA]</scope>
    <source>
        <strain evidence="1 2">XR_2019</strain>
        <tissue evidence="1">Muscle</tissue>
    </source>
</reference>
<evidence type="ECO:0000313" key="1">
    <source>
        <dbReference type="EMBL" id="MEQ2272130.1"/>
    </source>
</evidence>